<protein>
    <submittedName>
        <fullName evidence="2">Uncharacterized protein</fullName>
    </submittedName>
</protein>
<keyword evidence="1" id="KW-1133">Transmembrane helix</keyword>
<keyword evidence="1" id="KW-0812">Transmembrane</keyword>
<keyword evidence="3" id="KW-1185">Reference proteome</keyword>
<reference evidence="2 3" key="1">
    <citation type="submission" date="2020-12" db="EMBL/GenBank/DDBJ databases">
        <title>Aureibaculum luteum sp. nov. and Aureibaculum flavum sp. nov., novel members of the family Flavobacteriaceae isolated from Antarctic intertidal sediments.</title>
        <authorList>
            <person name="He X."/>
            <person name="Zhang X."/>
        </authorList>
    </citation>
    <scope>NUCLEOTIDE SEQUENCE [LARGE SCALE GENOMIC DNA]</scope>
    <source>
        <strain evidence="2 3">A20</strain>
    </source>
</reference>
<keyword evidence="1" id="KW-0472">Membrane</keyword>
<evidence type="ECO:0000313" key="2">
    <source>
        <dbReference type="EMBL" id="MBJ2175566.1"/>
    </source>
</evidence>
<gene>
    <name evidence="2" type="ORF">JBL43_15040</name>
</gene>
<dbReference type="EMBL" id="JAEHFJ010000008">
    <property type="protein sequence ID" value="MBJ2175566.1"/>
    <property type="molecule type" value="Genomic_DNA"/>
</dbReference>
<comment type="caution">
    <text evidence="2">The sequence shown here is derived from an EMBL/GenBank/DDBJ whole genome shotgun (WGS) entry which is preliminary data.</text>
</comment>
<dbReference type="Proteomes" id="UP000623301">
    <property type="component" value="Unassembled WGS sequence"/>
</dbReference>
<accession>A0ABS0WUH8</accession>
<dbReference type="Pfam" id="PF19578">
    <property type="entry name" value="DUF6090"/>
    <property type="match status" value="1"/>
</dbReference>
<dbReference type="InterPro" id="IPR045749">
    <property type="entry name" value="DUF6090"/>
</dbReference>
<sequence>MIKFFRQIRKNLLEEGKTSKYFKYAIGEIILVVIGILIALQINNWNNESGNKRDEQRIVKNLNFEFKKNRVNLQEYIKHHKKILSCAKDIMNLIGEPKEILDKYNLDSLLAQTLDYRTYKPSQAVVLDLISSGKLNLISSDSLRAQLFEWSSKLEENQENYLTLDEIGQDLFLPYLSKNASMKNIDNYGLLQWNNKTKLKHDNYGMFQDIEFENVMDNQSWAILNYIKALEGLENAMDRIIEETNKTFK</sequence>
<evidence type="ECO:0000256" key="1">
    <source>
        <dbReference type="SAM" id="Phobius"/>
    </source>
</evidence>
<feature type="transmembrane region" description="Helical" evidence="1">
    <location>
        <begin position="21"/>
        <end position="42"/>
    </location>
</feature>
<proteinExistence type="predicted"/>
<evidence type="ECO:0000313" key="3">
    <source>
        <dbReference type="Proteomes" id="UP000623301"/>
    </source>
</evidence>
<name>A0ABS0WUH8_9FLAO</name>
<organism evidence="2 3">
    <name type="scientific">Aureibaculum flavum</name>
    <dbReference type="NCBI Taxonomy" id="2795986"/>
    <lineage>
        <taxon>Bacteria</taxon>
        <taxon>Pseudomonadati</taxon>
        <taxon>Bacteroidota</taxon>
        <taxon>Flavobacteriia</taxon>
        <taxon>Flavobacteriales</taxon>
        <taxon>Flavobacteriaceae</taxon>
        <taxon>Aureibaculum</taxon>
    </lineage>
</organism>
<dbReference type="RefSeq" id="WP_198842229.1">
    <property type="nucleotide sequence ID" value="NZ_JAEHFJ010000008.1"/>
</dbReference>